<accession>A0ABY5BQ67</accession>
<keyword evidence="2" id="KW-1185">Reference proteome</keyword>
<dbReference type="InterPro" id="IPR006439">
    <property type="entry name" value="HAD-SF_hydro_IA"/>
</dbReference>
<dbReference type="InterPro" id="IPR041492">
    <property type="entry name" value="HAD_2"/>
</dbReference>
<dbReference type="Proteomes" id="UP001056707">
    <property type="component" value="Chromosome"/>
</dbReference>
<dbReference type="RefSeq" id="WP_252750300.1">
    <property type="nucleotide sequence ID" value="NZ_CP097116.1"/>
</dbReference>
<protein>
    <submittedName>
        <fullName evidence="1">HAD-IA family hydrolase</fullName>
    </submittedName>
</protein>
<dbReference type="NCBIfam" id="TIGR01549">
    <property type="entry name" value="HAD-SF-IA-v1"/>
    <property type="match status" value="1"/>
</dbReference>
<dbReference type="Gene3D" id="1.10.150.240">
    <property type="entry name" value="Putative phosphatase, domain 2"/>
    <property type="match status" value="1"/>
</dbReference>
<dbReference type="InterPro" id="IPR023214">
    <property type="entry name" value="HAD_sf"/>
</dbReference>
<organism evidence="1 2">
    <name type="scientific">Fructilactobacillus myrtifloralis</name>
    <dbReference type="NCBI Taxonomy" id="2940301"/>
    <lineage>
        <taxon>Bacteria</taxon>
        <taxon>Bacillati</taxon>
        <taxon>Bacillota</taxon>
        <taxon>Bacilli</taxon>
        <taxon>Lactobacillales</taxon>
        <taxon>Lactobacillaceae</taxon>
        <taxon>Fructilactobacillus</taxon>
    </lineage>
</organism>
<dbReference type="SUPFAM" id="SSF56784">
    <property type="entry name" value="HAD-like"/>
    <property type="match status" value="1"/>
</dbReference>
<evidence type="ECO:0000313" key="1">
    <source>
        <dbReference type="EMBL" id="USS85405.1"/>
    </source>
</evidence>
<dbReference type="SFLD" id="SFLDS00003">
    <property type="entry name" value="Haloacid_Dehalogenase"/>
    <property type="match status" value="1"/>
</dbReference>
<dbReference type="InterPro" id="IPR050155">
    <property type="entry name" value="HAD-like_hydrolase_sf"/>
</dbReference>
<dbReference type="EMBL" id="CP097116">
    <property type="protein sequence ID" value="USS85405.1"/>
    <property type="molecule type" value="Genomic_DNA"/>
</dbReference>
<dbReference type="PANTHER" id="PTHR43434">
    <property type="entry name" value="PHOSPHOGLYCOLATE PHOSPHATASE"/>
    <property type="match status" value="1"/>
</dbReference>
<dbReference type="PANTHER" id="PTHR43434:SF25">
    <property type="entry name" value="PHOSPHOGLYCOLATE PHOSPHATASE"/>
    <property type="match status" value="1"/>
</dbReference>
<dbReference type="InterPro" id="IPR023198">
    <property type="entry name" value="PGP-like_dom2"/>
</dbReference>
<keyword evidence="1" id="KW-0378">Hydrolase</keyword>
<dbReference type="GO" id="GO:0016787">
    <property type="term" value="F:hydrolase activity"/>
    <property type="evidence" value="ECO:0007669"/>
    <property type="project" value="UniProtKB-KW"/>
</dbReference>
<dbReference type="Pfam" id="PF13419">
    <property type="entry name" value="HAD_2"/>
    <property type="match status" value="1"/>
</dbReference>
<sequence length="219" mass="24004">MINLLWDFDGTLFDTYPYMVSAFTKALQRVGVDEFEIDGDEIYRQMRVHSLNSAITKFSACFHVDPQQLQTAYREFEALEIQLAQPFAGAPAALQAVVKNGGQNGLVTHRDQAAVTLLEQANLTPLLTGIVTREQGFPRKPDPTALQFLLNQMQLDPAQTAFVGDRKLDVDAANRAGIKSILFDPDYVIEAPGTPSVTIHALTELPALIIAGPHSIGLN</sequence>
<dbReference type="InterPro" id="IPR036412">
    <property type="entry name" value="HAD-like_sf"/>
</dbReference>
<dbReference type="SFLD" id="SFLDG01129">
    <property type="entry name" value="C1.5:_HAD__Beta-PGM__Phosphata"/>
    <property type="match status" value="1"/>
</dbReference>
<proteinExistence type="predicted"/>
<reference evidence="1" key="1">
    <citation type="submission" date="2022-05" db="EMBL/GenBank/DDBJ databases">
        <authorList>
            <person name="Oliphant S.A."/>
            <person name="Watson-Haigh N.S."/>
            <person name="Sumby K.M."/>
            <person name="Gardner J.M."/>
            <person name="Jiranek V."/>
        </authorList>
    </citation>
    <scope>NUCLEOTIDE SEQUENCE</scope>
    <source>
        <strain evidence="1">KI16_H9</strain>
    </source>
</reference>
<dbReference type="Gene3D" id="3.40.50.1000">
    <property type="entry name" value="HAD superfamily/HAD-like"/>
    <property type="match status" value="1"/>
</dbReference>
<evidence type="ECO:0000313" key="2">
    <source>
        <dbReference type="Proteomes" id="UP001056707"/>
    </source>
</evidence>
<gene>
    <name evidence="1" type="ORF">M3M35_01700</name>
</gene>
<name>A0ABY5BQ67_9LACO</name>